<dbReference type="RefSeq" id="XP_019008530.1">
    <property type="nucleotide sequence ID" value="XM_019158784.1"/>
</dbReference>
<evidence type="ECO:0000313" key="3">
    <source>
        <dbReference type="EMBL" id="WWC67902.1"/>
    </source>
</evidence>
<gene>
    <name evidence="2" type="ORF">I206_07090</name>
    <name evidence="3" type="ORF">I206_101820</name>
</gene>
<proteinExistence type="predicted"/>
<reference evidence="2" key="1">
    <citation type="submission" date="2013-07" db="EMBL/GenBank/DDBJ databases">
        <title>The Genome Sequence of Cryptococcus pinus CBS10737.</title>
        <authorList>
            <consortium name="The Broad Institute Genome Sequencing Platform"/>
            <person name="Cuomo C."/>
            <person name="Litvintseva A."/>
            <person name="Chen Y."/>
            <person name="Heitman J."/>
            <person name="Sun S."/>
            <person name="Springer D."/>
            <person name="Dromer F."/>
            <person name="Young S.K."/>
            <person name="Zeng Q."/>
            <person name="Gargeya S."/>
            <person name="Fitzgerald M."/>
            <person name="Abouelleil A."/>
            <person name="Alvarado L."/>
            <person name="Berlin A.M."/>
            <person name="Chapman S.B."/>
            <person name="Dewar J."/>
            <person name="Goldberg J."/>
            <person name="Griggs A."/>
            <person name="Gujja S."/>
            <person name="Hansen M."/>
            <person name="Howarth C."/>
            <person name="Imamovic A."/>
            <person name="Larimer J."/>
            <person name="McCowan C."/>
            <person name="Murphy C."/>
            <person name="Pearson M."/>
            <person name="Priest M."/>
            <person name="Roberts A."/>
            <person name="Saif S."/>
            <person name="Shea T."/>
            <person name="Sykes S."/>
            <person name="Wortman J."/>
            <person name="Nusbaum C."/>
            <person name="Birren B."/>
        </authorList>
    </citation>
    <scope>NUCLEOTIDE SEQUENCE [LARGE SCALE GENOMIC DNA]</scope>
    <source>
        <strain evidence="2">CBS 10737</strain>
    </source>
</reference>
<protein>
    <recommendedName>
        <fullName evidence="5">F-box domain-containing protein</fullName>
    </recommendedName>
</protein>
<dbReference type="OrthoDB" id="2564214at2759"/>
<evidence type="ECO:0000256" key="1">
    <source>
        <dbReference type="SAM" id="MobiDB-lite"/>
    </source>
</evidence>
<dbReference type="EMBL" id="CP144520">
    <property type="protein sequence ID" value="WWC67902.1"/>
    <property type="molecule type" value="Genomic_DNA"/>
</dbReference>
<name>A0A1B9HVM8_9TREE</name>
<evidence type="ECO:0000313" key="4">
    <source>
        <dbReference type="Proteomes" id="UP000094020"/>
    </source>
</evidence>
<dbReference type="Proteomes" id="UP000094020">
    <property type="component" value="Chromosome 2"/>
</dbReference>
<dbReference type="AlphaFoldDB" id="A0A1B9HVM8"/>
<sequence length="532" mass="61404">MGQKQNHDQEIQKENNHKSSTSSFHLNKVNDSLLKDIKEVQDISDQSNYKMGKSKSFSNLAEVFGFNYNYSRSSSRNNEILSRPKSIVNLERTSSHTKRHVIPEHLPTQIIIRILTYCCNDTLYNCLTVSRLLFNLSGRILYNHIIFDSPKDMFEKLKDSTILYENITGKITVGRKKFKDRLLKHTEEVTLHSHGDDNCNEEEEEEKNEKLSLFLENKNHQRSSSSSCSNSFNYKSKSRTNTLIEIPINCPNVSLNEIMPRLKILRIILADEFDYHLLFCPKFNSPCPLLKNLKIEKLIIIGARSPLVVLPNSFPSTITFTTPNSPPIQLNSNKKIKSTGGLPIGLKELTIILPTGRSYDLKDYEGFENIFNNNNNHSLNSIKKISIIFLTNNKRNLWQIAFYNSRDIKYLNSFSSLIEDLIKIIISLPLNSSNLNLNLNIIGIENFDGELFNMGIGIMKKGKENLKNFIIEKIKNQLYIKLVKKNKQNQINEIFNKINFINLDDWLENDGNKELGDNGFKELAKEGWREFR</sequence>
<dbReference type="EMBL" id="KV700117">
    <property type="protein sequence ID" value="OCF47311.1"/>
    <property type="molecule type" value="Genomic_DNA"/>
</dbReference>
<reference evidence="2" key="3">
    <citation type="submission" date="2016-07" db="EMBL/GenBank/DDBJ databases">
        <title>Evolution of pathogenesis and genome organization in the Tremellales.</title>
        <authorList>
            <person name="Cuomo C."/>
            <person name="Litvintseva A."/>
            <person name="Heitman J."/>
            <person name="Chen Y."/>
            <person name="Sun S."/>
            <person name="Springer D."/>
            <person name="Dromer F."/>
            <person name="Young S."/>
            <person name="Zeng Q."/>
            <person name="Chapman S."/>
            <person name="Gujja S."/>
            <person name="Saif S."/>
            <person name="Birren B."/>
        </authorList>
    </citation>
    <scope>NUCLEOTIDE SEQUENCE</scope>
    <source>
        <strain evidence="2">CBS 10737</strain>
    </source>
</reference>
<reference evidence="3" key="2">
    <citation type="submission" date="2013-07" db="EMBL/GenBank/DDBJ databases">
        <authorList>
            <consortium name="The Broad Institute Genome Sequencing Platform"/>
            <person name="Cuomo C."/>
            <person name="Litvintseva A."/>
            <person name="Chen Y."/>
            <person name="Heitman J."/>
            <person name="Sun S."/>
            <person name="Springer D."/>
            <person name="Dromer F."/>
            <person name="Young S.K."/>
            <person name="Zeng Q."/>
            <person name="Gargeya S."/>
            <person name="Fitzgerald M."/>
            <person name="Abouelleil A."/>
            <person name="Alvarado L."/>
            <person name="Berlin A.M."/>
            <person name="Chapman S.B."/>
            <person name="Dewar J."/>
            <person name="Goldberg J."/>
            <person name="Griggs A."/>
            <person name="Gujja S."/>
            <person name="Hansen M."/>
            <person name="Howarth C."/>
            <person name="Imamovic A."/>
            <person name="Larimer J."/>
            <person name="McCowan C."/>
            <person name="Murphy C."/>
            <person name="Pearson M."/>
            <person name="Priest M."/>
            <person name="Roberts A."/>
            <person name="Saif S."/>
            <person name="Shea T."/>
            <person name="Sykes S."/>
            <person name="Wortman J."/>
            <person name="Nusbaum C."/>
            <person name="Birren B."/>
        </authorList>
    </citation>
    <scope>NUCLEOTIDE SEQUENCE</scope>
    <source>
        <strain evidence="3">CBS 10737</strain>
    </source>
</reference>
<accession>A0A1B9HVM8</accession>
<evidence type="ECO:0008006" key="5">
    <source>
        <dbReference type="Google" id="ProtNLM"/>
    </source>
</evidence>
<dbReference type="KEGG" id="kpin:30175459"/>
<dbReference type="GeneID" id="30175459"/>
<evidence type="ECO:0000313" key="2">
    <source>
        <dbReference type="EMBL" id="OCF47311.1"/>
    </source>
</evidence>
<keyword evidence="4" id="KW-1185">Reference proteome</keyword>
<organism evidence="2">
    <name type="scientific">Kwoniella pini CBS 10737</name>
    <dbReference type="NCBI Taxonomy" id="1296096"/>
    <lineage>
        <taxon>Eukaryota</taxon>
        <taxon>Fungi</taxon>
        <taxon>Dikarya</taxon>
        <taxon>Basidiomycota</taxon>
        <taxon>Agaricomycotina</taxon>
        <taxon>Tremellomycetes</taxon>
        <taxon>Tremellales</taxon>
        <taxon>Cryptococcaceae</taxon>
        <taxon>Kwoniella</taxon>
    </lineage>
</organism>
<feature type="compositionally biased region" description="Basic and acidic residues" evidence="1">
    <location>
        <begin position="1"/>
        <end position="17"/>
    </location>
</feature>
<reference evidence="3" key="4">
    <citation type="submission" date="2024-02" db="EMBL/GenBank/DDBJ databases">
        <title>Comparative genomics of Cryptococcus and Kwoniella reveals pathogenesis evolution and contrasting modes of karyotype evolution via chromosome fusion or intercentromeric recombination.</title>
        <authorList>
            <person name="Coelho M.A."/>
            <person name="David-Palma M."/>
            <person name="Shea T."/>
            <person name="Bowers K."/>
            <person name="McGinley-Smith S."/>
            <person name="Mohammad A.W."/>
            <person name="Gnirke A."/>
            <person name="Yurkov A.M."/>
            <person name="Nowrousian M."/>
            <person name="Sun S."/>
            <person name="Cuomo C.A."/>
            <person name="Heitman J."/>
        </authorList>
    </citation>
    <scope>NUCLEOTIDE SEQUENCE</scope>
    <source>
        <strain evidence="3">CBS 10737</strain>
    </source>
</reference>
<feature type="region of interest" description="Disordered" evidence="1">
    <location>
        <begin position="1"/>
        <end position="25"/>
    </location>
</feature>